<dbReference type="AlphaFoldDB" id="A0AAV4F077"/>
<keyword evidence="2" id="KW-1185">Reference proteome</keyword>
<name>A0AAV4F077_9GAST</name>
<comment type="caution">
    <text evidence="1">The sequence shown here is derived from an EMBL/GenBank/DDBJ whole genome shotgun (WGS) entry which is preliminary data.</text>
</comment>
<evidence type="ECO:0000313" key="1">
    <source>
        <dbReference type="EMBL" id="GFR66733.1"/>
    </source>
</evidence>
<proteinExistence type="predicted"/>
<organism evidence="1 2">
    <name type="scientific">Elysia marginata</name>
    <dbReference type="NCBI Taxonomy" id="1093978"/>
    <lineage>
        <taxon>Eukaryota</taxon>
        <taxon>Metazoa</taxon>
        <taxon>Spiralia</taxon>
        <taxon>Lophotrochozoa</taxon>
        <taxon>Mollusca</taxon>
        <taxon>Gastropoda</taxon>
        <taxon>Heterobranchia</taxon>
        <taxon>Euthyneura</taxon>
        <taxon>Panpulmonata</taxon>
        <taxon>Sacoglossa</taxon>
        <taxon>Placobranchoidea</taxon>
        <taxon>Plakobranchidae</taxon>
        <taxon>Elysia</taxon>
    </lineage>
</organism>
<reference evidence="1 2" key="1">
    <citation type="journal article" date="2021" name="Elife">
        <title>Chloroplast acquisition without the gene transfer in kleptoplastic sea slugs, Plakobranchus ocellatus.</title>
        <authorList>
            <person name="Maeda T."/>
            <person name="Takahashi S."/>
            <person name="Yoshida T."/>
            <person name="Shimamura S."/>
            <person name="Takaki Y."/>
            <person name="Nagai Y."/>
            <person name="Toyoda A."/>
            <person name="Suzuki Y."/>
            <person name="Arimoto A."/>
            <person name="Ishii H."/>
            <person name="Satoh N."/>
            <person name="Nishiyama T."/>
            <person name="Hasebe M."/>
            <person name="Maruyama T."/>
            <person name="Minagawa J."/>
            <person name="Obokata J."/>
            <person name="Shigenobu S."/>
        </authorList>
    </citation>
    <scope>NUCLEOTIDE SEQUENCE [LARGE SCALE GENOMIC DNA]</scope>
</reference>
<sequence>MKKVLRHLHNARLEKNFHVIKAQKPIQGAVSGPHYVFFKFKALAEKLISNKKTDDNGDTINWLLVKSLQYRRDDPHALFYRYDYEDQFKRVSLRGRGKPVSFEDIPKQAYKKMLPISKSKKADLLKLCKSLLIPKEVHAWYESLPTSDTAKHLTPEPA</sequence>
<accession>A0AAV4F077</accession>
<dbReference type="Proteomes" id="UP000762676">
    <property type="component" value="Unassembled WGS sequence"/>
</dbReference>
<evidence type="ECO:0000313" key="2">
    <source>
        <dbReference type="Proteomes" id="UP000762676"/>
    </source>
</evidence>
<protein>
    <submittedName>
        <fullName evidence="1">Metalloendopeptidase</fullName>
    </submittedName>
</protein>
<gene>
    <name evidence="1" type="ORF">ElyMa_003690000</name>
</gene>
<dbReference type="EMBL" id="BMAT01007551">
    <property type="protein sequence ID" value="GFR66733.1"/>
    <property type="molecule type" value="Genomic_DNA"/>
</dbReference>